<sequence length="671" mass="74896">MFLTEEEKRNQPKLTWPLIKRVFSYFGPYKWRLALILVCIIASSVLSLLPTILTGKIIDDGLIGRNLAVLVQLILLSFGVTVVAQLIGVAESYLNSWVSQHIGYDMRNAMYRHLQTMSQRFFTTNNQGDIITRMTSDIAGAESVISSNLSSVLSNTITLIVAMVAMFSKNWILALVSIALIPLFVIPTRRAGRVRWNLTSQAQECNDQINGILNETLSVSGQTLVKLFGAEDREYERYEAANKKMIGLNIKESMAGRWFFVTMHTISSVGPMLLYLGGGILMMRYDSSLTVGDITVMVTLLGRMYGPVNSLLNIQVNWVRSMAMFTRIFEYFDMKPEVENAPDAIVPDHAEGSVAFEHVDFAYDPERQILHDVSFTLDKGKSIALVGPSGSGKSTIVNLIPRLYDVAAGSVKFDGVDVRQLDLHFLRANVGVVTQETYLFNGTIRDNLLYVKPDATEEELLEVCDKANILEFIQRQEHGLDTMVGNRGLKLSGGEKQRISIARVLLKDPALLIFDEATSALDSISEAKIQDAINSLVQTHTSILIAHRLSTILAADEILVIKDGHVVERGQHADLVKTGGVYSQLYDTQFKGATVPDLGKPAFEPPAEDEFAYEPMFGRDFDAMYEGADPDLALRLQESERERRVIGRLYENDPYLELASYFGPPFCFTRK</sequence>
<gene>
    <name evidence="10" type="ordered locus">Shel_16410</name>
</gene>
<dbReference type="Pfam" id="PF00005">
    <property type="entry name" value="ABC_tran"/>
    <property type="match status" value="1"/>
</dbReference>
<dbReference type="GO" id="GO:0016887">
    <property type="term" value="F:ATP hydrolysis activity"/>
    <property type="evidence" value="ECO:0007669"/>
    <property type="project" value="InterPro"/>
</dbReference>
<keyword evidence="6 7" id="KW-0472">Membrane</keyword>
<evidence type="ECO:0000256" key="6">
    <source>
        <dbReference type="ARBA" id="ARBA00023136"/>
    </source>
</evidence>
<dbReference type="InterPro" id="IPR039421">
    <property type="entry name" value="Type_1_exporter"/>
</dbReference>
<dbReference type="InterPro" id="IPR017871">
    <property type="entry name" value="ABC_transporter-like_CS"/>
</dbReference>
<dbReference type="InterPro" id="IPR003439">
    <property type="entry name" value="ABC_transporter-like_ATP-bd"/>
</dbReference>
<dbReference type="SUPFAM" id="SSF90123">
    <property type="entry name" value="ABC transporter transmembrane region"/>
    <property type="match status" value="1"/>
</dbReference>
<dbReference type="InterPro" id="IPR011527">
    <property type="entry name" value="ABC1_TM_dom"/>
</dbReference>
<organism evidence="10 11">
    <name type="scientific">Slackia heliotrinireducens (strain ATCC 29202 / DSM 20476 / NCTC 11029 / RHS 1)</name>
    <name type="common">Peptococcus heliotrinreducens</name>
    <dbReference type="NCBI Taxonomy" id="471855"/>
    <lineage>
        <taxon>Bacteria</taxon>
        <taxon>Bacillati</taxon>
        <taxon>Actinomycetota</taxon>
        <taxon>Coriobacteriia</taxon>
        <taxon>Eggerthellales</taxon>
        <taxon>Eggerthellaceae</taxon>
        <taxon>Slackia</taxon>
    </lineage>
</organism>
<dbReference type="PANTHER" id="PTHR43394:SF1">
    <property type="entry name" value="ATP-BINDING CASSETTE SUB-FAMILY B MEMBER 10, MITOCHONDRIAL"/>
    <property type="match status" value="1"/>
</dbReference>
<feature type="transmembrane region" description="Helical" evidence="7">
    <location>
        <begin position="258"/>
        <end position="282"/>
    </location>
</feature>
<feature type="domain" description="ABC transporter" evidence="8">
    <location>
        <begin position="354"/>
        <end position="588"/>
    </location>
</feature>
<accession>C7N6X5</accession>
<feature type="domain" description="ABC transmembrane type-1" evidence="9">
    <location>
        <begin position="34"/>
        <end position="320"/>
    </location>
</feature>
<proteinExistence type="predicted"/>
<keyword evidence="5 7" id="KW-1133">Transmembrane helix</keyword>
<dbReference type="PROSITE" id="PS00211">
    <property type="entry name" value="ABC_TRANSPORTER_1"/>
    <property type="match status" value="1"/>
</dbReference>
<evidence type="ECO:0000256" key="5">
    <source>
        <dbReference type="ARBA" id="ARBA00022989"/>
    </source>
</evidence>
<evidence type="ECO:0000259" key="9">
    <source>
        <dbReference type="PROSITE" id="PS50929"/>
    </source>
</evidence>
<evidence type="ECO:0000259" key="8">
    <source>
        <dbReference type="PROSITE" id="PS50893"/>
    </source>
</evidence>
<evidence type="ECO:0000256" key="1">
    <source>
        <dbReference type="ARBA" id="ARBA00004651"/>
    </source>
</evidence>
<evidence type="ECO:0000256" key="7">
    <source>
        <dbReference type="SAM" id="Phobius"/>
    </source>
</evidence>
<dbReference type="GO" id="GO:0005524">
    <property type="term" value="F:ATP binding"/>
    <property type="evidence" value="ECO:0007669"/>
    <property type="project" value="UniProtKB-KW"/>
</dbReference>
<dbReference type="EMBL" id="CP001684">
    <property type="protein sequence ID" value="ACV22660.1"/>
    <property type="molecule type" value="Genomic_DNA"/>
</dbReference>
<evidence type="ECO:0000313" key="10">
    <source>
        <dbReference type="EMBL" id="ACV22660.1"/>
    </source>
</evidence>
<protein>
    <submittedName>
        <fullName evidence="10">ABC-type multidrug transport system, ATPase and permease component</fullName>
    </submittedName>
</protein>
<evidence type="ECO:0000256" key="3">
    <source>
        <dbReference type="ARBA" id="ARBA00022741"/>
    </source>
</evidence>
<comment type="subcellular location">
    <subcellularLocation>
        <location evidence="1">Cell membrane</location>
        <topology evidence="1">Multi-pass membrane protein</topology>
    </subcellularLocation>
</comment>
<dbReference type="SUPFAM" id="SSF52540">
    <property type="entry name" value="P-loop containing nucleoside triphosphate hydrolases"/>
    <property type="match status" value="1"/>
</dbReference>
<feature type="transmembrane region" description="Helical" evidence="7">
    <location>
        <begin position="33"/>
        <end position="55"/>
    </location>
</feature>
<dbReference type="Proteomes" id="UP000002026">
    <property type="component" value="Chromosome"/>
</dbReference>
<name>C7N6X5_SLAHD</name>
<feature type="transmembrane region" description="Helical" evidence="7">
    <location>
        <begin position="67"/>
        <end position="87"/>
    </location>
</feature>
<dbReference type="Gene3D" id="1.20.1560.10">
    <property type="entry name" value="ABC transporter type 1, transmembrane domain"/>
    <property type="match status" value="1"/>
</dbReference>
<dbReference type="FunFam" id="3.40.50.300:FF:000218">
    <property type="entry name" value="Multidrug ABC transporter ATP-binding protein"/>
    <property type="match status" value="1"/>
</dbReference>
<dbReference type="STRING" id="471855.Shel_16410"/>
<dbReference type="GO" id="GO:0015421">
    <property type="term" value="F:ABC-type oligopeptide transporter activity"/>
    <property type="evidence" value="ECO:0007669"/>
    <property type="project" value="TreeGrafter"/>
</dbReference>
<dbReference type="Gene3D" id="3.40.50.300">
    <property type="entry name" value="P-loop containing nucleotide triphosphate hydrolases"/>
    <property type="match status" value="1"/>
</dbReference>
<keyword evidence="11" id="KW-1185">Reference proteome</keyword>
<dbReference type="PROSITE" id="PS50929">
    <property type="entry name" value="ABC_TM1F"/>
    <property type="match status" value="1"/>
</dbReference>
<dbReference type="SMART" id="SM00382">
    <property type="entry name" value="AAA"/>
    <property type="match status" value="1"/>
</dbReference>
<keyword evidence="2 7" id="KW-0812">Transmembrane</keyword>
<dbReference type="InterPro" id="IPR036640">
    <property type="entry name" value="ABC1_TM_sf"/>
</dbReference>
<dbReference type="HOGENOM" id="CLU_000604_84_3_11"/>
<evidence type="ECO:0000256" key="2">
    <source>
        <dbReference type="ARBA" id="ARBA00022692"/>
    </source>
</evidence>
<feature type="transmembrane region" description="Helical" evidence="7">
    <location>
        <begin position="157"/>
        <end position="186"/>
    </location>
</feature>
<dbReference type="eggNOG" id="COG1132">
    <property type="taxonomic scope" value="Bacteria"/>
</dbReference>
<dbReference type="CDD" id="cd18550">
    <property type="entry name" value="ABC_6TM_exporter_like"/>
    <property type="match status" value="1"/>
</dbReference>
<evidence type="ECO:0000256" key="4">
    <source>
        <dbReference type="ARBA" id="ARBA00022840"/>
    </source>
</evidence>
<dbReference type="AlphaFoldDB" id="C7N6X5"/>
<dbReference type="InterPro" id="IPR003593">
    <property type="entry name" value="AAA+_ATPase"/>
</dbReference>
<dbReference type="KEGG" id="shi:Shel_16410"/>
<dbReference type="InterPro" id="IPR027417">
    <property type="entry name" value="P-loop_NTPase"/>
</dbReference>
<dbReference type="GO" id="GO:0005886">
    <property type="term" value="C:plasma membrane"/>
    <property type="evidence" value="ECO:0007669"/>
    <property type="project" value="UniProtKB-SubCell"/>
</dbReference>
<dbReference type="PROSITE" id="PS50893">
    <property type="entry name" value="ABC_TRANSPORTER_2"/>
    <property type="match status" value="1"/>
</dbReference>
<keyword evidence="3" id="KW-0547">Nucleotide-binding</keyword>
<dbReference type="PANTHER" id="PTHR43394">
    <property type="entry name" value="ATP-DEPENDENT PERMEASE MDL1, MITOCHONDRIAL"/>
    <property type="match status" value="1"/>
</dbReference>
<keyword evidence="4" id="KW-0067">ATP-binding</keyword>
<dbReference type="Pfam" id="PF00664">
    <property type="entry name" value="ABC_membrane"/>
    <property type="match status" value="1"/>
</dbReference>
<reference evidence="10 11" key="1">
    <citation type="journal article" date="2009" name="Stand. Genomic Sci.">
        <title>Complete genome sequence of Slackia heliotrinireducens type strain (RHS 1).</title>
        <authorList>
            <person name="Pukall R."/>
            <person name="Lapidus A."/>
            <person name="Nolan M."/>
            <person name="Copeland A."/>
            <person name="Glavina Del Rio T."/>
            <person name="Lucas S."/>
            <person name="Chen F."/>
            <person name="Tice H."/>
            <person name="Cheng J.F."/>
            <person name="Chertkov O."/>
            <person name="Bruce D."/>
            <person name="Goodwin L."/>
            <person name="Kuske C."/>
            <person name="Brettin T."/>
            <person name="Detter J.C."/>
            <person name="Han C."/>
            <person name="Pitluck S."/>
            <person name="Pati A."/>
            <person name="Mavrommatis K."/>
            <person name="Ivanova N."/>
            <person name="Ovchinnikova G."/>
            <person name="Chen A."/>
            <person name="Palaniappan K."/>
            <person name="Schneider S."/>
            <person name="Rohde M."/>
            <person name="Chain P."/>
            <person name="D'haeseleer P."/>
            <person name="Goker M."/>
            <person name="Bristow J."/>
            <person name="Eisen J.A."/>
            <person name="Markowitz V."/>
            <person name="Kyrpides N.C."/>
            <person name="Klenk H.P."/>
            <person name="Hugenholtz P."/>
        </authorList>
    </citation>
    <scope>NUCLEOTIDE SEQUENCE [LARGE SCALE GENOMIC DNA]</scope>
    <source>
        <strain evidence="11">ATCC 29202 / DSM 20476 / NCTC 11029 / RHS 1</strain>
    </source>
</reference>
<evidence type="ECO:0000313" key="11">
    <source>
        <dbReference type="Proteomes" id="UP000002026"/>
    </source>
</evidence>